<dbReference type="Pfam" id="PF13205">
    <property type="entry name" value="Big_5"/>
    <property type="match status" value="1"/>
</dbReference>
<accession>A0A367ZMQ5</accession>
<dbReference type="InterPro" id="IPR013783">
    <property type="entry name" value="Ig-like_fold"/>
</dbReference>
<evidence type="ECO:0000259" key="6">
    <source>
        <dbReference type="PROSITE" id="PS50853"/>
    </source>
</evidence>
<keyword evidence="1 5" id="KW-0732">Signal</keyword>
<evidence type="ECO:0000256" key="1">
    <source>
        <dbReference type="ARBA" id="ARBA00022729"/>
    </source>
</evidence>
<keyword evidence="4" id="KW-0472">Membrane</keyword>
<evidence type="ECO:0000256" key="5">
    <source>
        <dbReference type="SAM" id="SignalP"/>
    </source>
</evidence>
<gene>
    <name evidence="7" type="ORF">OZSIB_0055</name>
</gene>
<dbReference type="CDD" id="cd00063">
    <property type="entry name" value="FN3"/>
    <property type="match status" value="1"/>
</dbReference>
<evidence type="ECO:0000256" key="3">
    <source>
        <dbReference type="SAM" id="MobiDB-lite"/>
    </source>
</evidence>
<evidence type="ECO:0000256" key="2">
    <source>
        <dbReference type="ARBA" id="ARBA00022737"/>
    </source>
</evidence>
<keyword evidence="4" id="KW-0812">Transmembrane</keyword>
<dbReference type="Gene3D" id="2.60.120.380">
    <property type="match status" value="5"/>
</dbReference>
<protein>
    <submittedName>
        <fullName evidence="7">Fibronectin type 3 domain protein</fullName>
    </submittedName>
</protein>
<feature type="transmembrane region" description="Helical" evidence="4">
    <location>
        <begin position="5146"/>
        <end position="5170"/>
    </location>
</feature>
<dbReference type="SUPFAM" id="SSF49265">
    <property type="entry name" value="Fibronectin type III"/>
    <property type="match status" value="4"/>
</dbReference>
<dbReference type="InterPro" id="IPR032812">
    <property type="entry name" value="SbsA_Ig"/>
</dbReference>
<dbReference type="Gene3D" id="2.60.120.260">
    <property type="entry name" value="Galactose-binding domain-like"/>
    <property type="match status" value="2"/>
</dbReference>
<organism evidence="7 8">
    <name type="scientific">Candidatus Ozemobacter sibiricus</name>
    <dbReference type="NCBI Taxonomy" id="2268124"/>
    <lineage>
        <taxon>Bacteria</taxon>
        <taxon>Candidatus Ozemobacteria</taxon>
        <taxon>Candidatus Ozemobacterales</taxon>
        <taxon>Candidatus Ozemobacteraceae</taxon>
        <taxon>Candidatus Ozemobacter</taxon>
    </lineage>
</organism>
<feature type="region of interest" description="Disordered" evidence="3">
    <location>
        <begin position="4607"/>
        <end position="4629"/>
    </location>
</feature>
<dbReference type="Proteomes" id="UP000252355">
    <property type="component" value="Unassembled WGS sequence"/>
</dbReference>
<evidence type="ECO:0000256" key="4">
    <source>
        <dbReference type="SAM" id="Phobius"/>
    </source>
</evidence>
<dbReference type="PANTHER" id="PTHR13817">
    <property type="entry name" value="TITIN"/>
    <property type="match status" value="1"/>
</dbReference>
<feature type="domain" description="Fibronectin type-III" evidence="6">
    <location>
        <begin position="3268"/>
        <end position="3370"/>
    </location>
</feature>
<dbReference type="PANTHER" id="PTHR13817:SF171">
    <property type="entry name" value="STRETCHIN-MLCK, ISOFORM U"/>
    <property type="match status" value="1"/>
</dbReference>
<feature type="signal peptide" evidence="5">
    <location>
        <begin position="1"/>
        <end position="27"/>
    </location>
</feature>
<dbReference type="InterPro" id="IPR003961">
    <property type="entry name" value="FN3_dom"/>
</dbReference>
<dbReference type="InterPro" id="IPR036116">
    <property type="entry name" value="FN3_sf"/>
</dbReference>
<keyword evidence="4" id="KW-1133">Transmembrane helix</keyword>
<dbReference type="InterPro" id="IPR050964">
    <property type="entry name" value="Striated_Muscle_Regulatory"/>
</dbReference>
<name>A0A367ZMQ5_9BACT</name>
<keyword evidence="2" id="KW-0677">Repeat</keyword>
<feature type="domain" description="Fibronectin type-III" evidence="6">
    <location>
        <begin position="2207"/>
        <end position="2300"/>
    </location>
</feature>
<feature type="domain" description="Fibronectin type-III" evidence="6">
    <location>
        <begin position="3790"/>
        <end position="3886"/>
    </location>
</feature>
<reference evidence="7 8" key="1">
    <citation type="submission" date="2018-05" db="EMBL/GenBank/DDBJ databases">
        <title>A metagenomic window into the 2 km-deep terrestrial subsurface aquifer revealed taxonomically and functionally diverse microbial community comprising novel uncultured bacterial lineages.</title>
        <authorList>
            <person name="Kadnikov V.V."/>
            <person name="Mardanov A.V."/>
            <person name="Beletsky A.V."/>
            <person name="Banks D."/>
            <person name="Pimenov N.V."/>
            <person name="Frank Y.A."/>
            <person name="Karnachuk O.V."/>
            <person name="Ravin N.V."/>
        </authorList>
    </citation>
    <scope>NUCLEOTIDE SEQUENCE [LARGE SCALE GENOMIC DNA]</scope>
    <source>
        <strain evidence="7">BY5</strain>
    </source>
</reference>
<dbReference type="SMART" id="SM00060">
    <property type="entry name" value="FN3"/>
    <property type="match status" value="12"/>
</dbReference>
<evidence type="ECO:0000313" key="8">
    <source>
        <dbReference type="Proteomes" id="UP000252355"/>
    </source>
</evidence>
<sequence>MVARQGLRLFLGLLLALVGGLCGPLPAAPDQFEPNDALEKAAVVASGVPIIGTIFPVGDHDYYRIPVPGNGVPIAVEVTADEVASNINPRLVGYDAKGQTIFTHEAPPGQPFWYRAWLGDPASLTILLQDGPHGIGEAGYAYHYNNQEATAPYRLTVKVTPLPDEHEPNGSPDAASPIELNRAFTGRLVPTADEDWYRFTIPAGKRGWVTIRVDHPSEMIALHLLLRDESGRDLEAADHPRGEPGVLVAAVASGAYRLRVIDGGRGKGEQGYAYHYNNVCSPLEYRGFVRFEEVPDPGEPNDTMASATSLTLGERMMAHLFPVGDNDWFTFEVPTPGRGRLQIECDAVLGPTCPRLRLFNPQQQEIGSAMGPESNVVRLEASLKEPGRYWLEVIDGGTGTGEQNYSYHYNNRAGPYSLRVTYTPVVTPTAPHGSPDQAFLVTLGQPVADTIFPAGDIDHFRVEVPGSGPTMLEIEIPDLAGPVAPRLEVLDANGNPIETFTAPVDDPLVGRFTVQAPASFVFRVMDGGHGINENGYGYQFHNAESMTPYQAIVRTVGLWPETATVGLPSFDHAAATQARTVSLPASFAFHLYPEGDREWIDLGDIGPGLLELDLTALDGHTDPIVEIREAGTDAAAAPLKVCDQTNRSREAGRVVLPRRARYYAVVRSGGDRAARAPLQAVFRLHAWSGPGVQWSVAEAGAKPEAAGPPDWLAAAWARWQPTVATTSEPVVDVATPLSSPLVPAGAWAAYTIDVPGAGLLGLEGGTPDRLDLALTWHEQVASPSRVLCLVGGRRDYDLFAVPNEHLVSLRLQEDAPLWLQSCLHLGASPRRDFPPPVGATWSARLTVPVATREGRLIMRGLSLDERSLKVKVNGEAVTGWRLRSWEEWSDWAWPVPDLAAGAPLLVELETSWNVLLGAVDFEAWTGTQTLRLPVLTSPAVSWAASQAARFDTIIIEGITHPCQFFLDRPETHRALQALVEQGKRVVVVCPQFFTFALNAAVRGGWIASGSPAWTGLPELLDGRYEIEGSQGAYAGAPPPHAVVFGLPGSWPVVLDRIVVQTASPDPAAQVRRFRVEVTMAGPDGPFQPVGEFEARPGRRMTEARFPAVAARFVRLTVLASVGNQAVRLGDCEFYGPDAPTGWFGVFHQSQWRNDTVQAVSDSDPLVSGRARGNPNGWPVSESNGCWVGWREAGFTAAYVDAADPEQLGITVRRTLGRGTLILETQELGYRDNVRPAAWKIANLLDVPPAQLQTLRGGGWFRASAAGRYRLTVRPAAEGRWASAPFVLRPTFWAATSTAEPNQTPGAAVPLPVGDTVEGELFPAGDRDWWRVAVDRPTRLGLWLEPLTYTLDPSLSVKSQADEQALPRTFDGSRRVGFGGVEAGHSLATTTGLYWLGVADAFPPNQATVPYRLALQRVPLPVQHEPDDRPGDAVRLESGVPVTGGVFPDGDVDHFVVEMGTGTLDLTLDPVGTEDLDAQVHVIPEHPTRGGRARVLYLVGGLADFHNLHERIGLPFEVERVTWTASRAATVWDGLDDYVAVIIDGVTDPDQFDLFSNAVQAKIQKYVEGGGRVLLTAPSVSFSELRQARGGRVASFTSQYSDTWKPDRLIDGLSMAGNEHYNGARGWCCVSGGVATPQEIVLVFPDRVPGPIDRLVVHATSQTREARARDVQLYGSTVGEHGPFTLLASLTLPAADGPHVIPIMPTALRALRVVVTSNYGHGSEVQLGEIEALTADSEKRWFGLRLCQLWEANQAVPAAIAAAGMPDPTGGPLQGLPWLDASGWIEDWAAAGFAPVVLHQAATTTRALTVFRRWGQGTLAVDMQNPGGKAQDALLWKVFALLDLPRQRGIAIDSTCGGGPGFPERQRLTLPAGQYQIRVSAADGVGAVGAYSLVATFPAGADRWPLRLTGVQPWSGQMGVHPTTTIRLNFTRMIEAASYRPGGIEVRGSQSGAVPCQAAAEPDGYALVLRPERPFADGETVTVRFAPEFVQDRRGQPVAAAAETSFVIGTTRLQTARLTILLERTGALGAGRQRVLVSGPAVGPPRLTVVWADGRREEIALQAAGPQTWSGELSIAAGAPQGPARLEATGADGTAAPPVPFTVDTVPPPAPRAPPIAQARDQGRVEVGWAAPPAEAGVAGYVLGRAAPGGPASEVARLTRVDQLAHVDQPPTEGAWEYRLAFLDAAGNQGPWSPPVTVDTDRTPPAAAPGNLAATRRGGTVTLRWEPVAEADVAGYEVFRTPAGQELPVGARPLTTVSASVRRADDAPGDGVYDYRVAARDRAGNRGPLATTRIVVDTTPARAALVIADLRPEPLPPVPATAPVEGRLPPGAFTVLATLSERLAGPPSLTLVLADGSTATGAVEWASGSLFFTAAFRVPATAADGFLQFRGEAIDLEGNAGLTLHYSSYVLDTASPTWKIWRDPPHASAIGTVTVFVQADEPLPEAPRLTWTPPGGQPQVLASLTFDYRNNAWRGVLFLATDTPDGEVTFAVTGRDLFGREGTRIREGERFFKDGVPPGPPLDLVVGPGPGGGILLRWKPPLEESPAFYSVYRGASDAVPQTPAARLATEVRDVQYHDREALGSEFAYRVSATDLAGNEGVACQPRTGSSDTTPPPPPEEVKATLLPGGQVRIAWQKPRLEAVDRYRVVREARLRDGRRQLDQIYEGPLREVDDLPRLTGDLVYAVHALDAAANESPPARTATLSYDLTPPVAKIRFAPTFGRRMIPIYGLMSVTWRDLGEVVRPGRLSLTLEFDEPVRDDVGLTWRLEADEVPRPVPLTRRGPTLFEGSLDLPSHLGADLDVRFGLQAADLAGNAAGPLGAEAELLLDSTPPAPLNRLTAVPGPGGVVRVTWAPPATEPEGEPRYLVFRSERPFTASESAQLVAADLKDAAFTDRPPRDGTWYYAATARDRAGHIGSLTPAVAVVTDAVPPAAPTGVEVKVGATVELTWVPGAGTVGGGSAPAAAAVAPLAGQPAGEPVTWRVLASPEPIPAGAGSTTPGVTLIADGLTEPRCSFVPQPWPAIHLAVVAVDAAGNVSDSPAIAPLTIGAKIPAARVRVEPPGPARGACRVRVETTVPLREPPSLWFEPAGRAPLAVALTLEAGSKSRFTGALAVDEKTGDGVGRFLFRGLSEEGLPGTVITEGATLTVDTTPPWLSLAFDPPAPLRTGPVTVRVTPNELLAAPPEVLIAPQGGSPLPVALQPLAAAPPAPAGAGEGAAPLVYVGSFTLPATLPDGQAFLRVSARDLAGNVGTRADPDRVFIDNHPPRPPIDLRAVARPHGRVFLTWQPAPFQARSGPDDVRRWRIYRADRPGVATAAAVRAGEAVGPAFEDGGIPRDGTWYFAVTAVDQAGWESLPSSWVAGLADRRPPPVPAAPTAVPGDEGVTLTWHDPAPAAGTPPDRYEVWVSWHDPVTRQTVEEKVWGPATGGRALHRPLRGGDFSYRVRALDHLDHASAFSPPTLVHYERQAPAATLAFRPPPPWATGSVAVTLETTRALAATPQLTWQWFDDLGEPGASATAIVLQGSGTTWQGRFVLPEAPSLRRIDFAWRGQVTVAGKTYTGTEFLGPASFAIDRAGPEGRLLFTAPDLPRRDRQAILRAGRYPFVLELDEPPARPPTLAFESASGKRVNLPLTRQTDRRWEGVLLIDGATGDGVGQFFLQAVDAAGNQGTSLAEGGTVVVDTTPPGRVARLRAVAFPGGRVRLDWTPPLTATGRPDASANRFRLYRSSQEILDVRGLTPIQSVARTLGTFDEPKGAREVYYAVVAVDEAGNEGPVSLSVMTTIDREPPPPPRHVKAAITETGVVKVSWEPPPGPAPTFYNVYLETFPIVSTAGLTPNARGVPFTYLYGTPNDDGRYYFAVTAVDATLNESAPSESVEVDYRRTLPIASFTIHPDIWLRNGRYEVDLTTSKPLVEPPLVEVKHEKGLVFPLRFAGAGSRWRATLTIDDQLPEGTCGFLFTGKGEGNTVGREISRGPLFHIDRTAPLPPSHLKVVPDDANTPGAVRLTWNLPKLPDRPTEVPHLYRIYRSERPMASLAGQAPVQVVRVQYENMDEYIHHDVPPHDGTWYYCVTSGDLAGNESSPSAVVSVVSSTKVPRLVVRLFTEVGGPVPVDRIGGGPCRVEVRSSQPLASLTLHWYEVTRDEKLAGVVASRTAVPMTERAGGPASEAGLLWEGRLVIDQAAGREVEAAFEARAVGRDGTVGTFITAGRTFWIDTVGPEARIRIPSINTMRIDALANQVVVAPVRGGPIEVTVETLGELAQPPELAWAIDGRDDWQPITLRGFGAFWSGWMEIPHGIASASARFRYRGVDRIGNVSTAIEPRKYERKLDEEGEIARTLESYATTGGVFTIDSVPPEPPIGLQVEQKKLGIAVIKWTEGPGDPRSFNLYRSLTPITTREGLIPVKTGIYAPIIVDDPPVDGNWFYAVTQLDLAGNESEVSETKSIFIDSIKPELKITAVPSGDDFIILADEEAPPEMRIELRFPGGKTMEVDLGGSSGQLQEIQMPGGGPPRRGRVLPQILRQFDGRVEIVVHSPDPAGNEVQQLTSLEAKPVAVETGGRVESADQLVQLEIPAGLVPVVPKGPGEFQRVGGYQNLFFIRYENIPDRPRPAAATAPVDPREPDPLPPSLEVIGTPYRIELNVNTEKPLSLKAGATQADLSQLKELAPKLRLKVPELGSEAVADVDYLASRLKVVKWVPATRDEAEGRTPTGKRGRWEIVEDIEISTGTGEIIAPARDITTYVVVSERTPPTICDLSPAPDSTVKTFRPVIQARLIDKGTGIAQGAENPIALHIDGMPADRAHLKLSTEDPTEVTLTYTPPADLTPGAHIVTLRVQDVVENESVRRWRFVIDNEPPRITSVLPASGTALGVGRPVISVVAADEGGGIDPERTHLTLDGASLTVRFDPVAGRLVAHPPRRLPSGVHRVQVQLEDRGGKKVAQTWDFRTDVEPPEIRLVQPAPGRALDRIDQPLILGVQDRGTGLDPRRLLLDLDGHLLGPSRDLEVTDVFSYDPVLGQVRVQPAGGFRPGPHRVLLCAEDRFGHVQVAVATFAVDVTPPQVTWRAPGPDWQVPAGAVTLQVQEESPGLQIQTAVPYRYDPWSGMLVLLPPATAAGSLEVTLVDAAGFTAVSRIDPTSGKFSVKRGRLLAWWQALIWWSTLIGMLVAAAYCLWWRPPFPPFAARLKP</sequence>
<evidence type="ECO:0000313" key="7">
    <source>
        <dbReference type="EMBL" id="RCK79415.1"/>
    </source>
</evidence>
<dbReference type="EMBL" id="QOQW01000013">
    <property type="protein sequence ID" value="RCK79415.1"/>
    <property type="molecule type" value="Genomic_DNA"/>
</dbReference>
<dbReference type="Gene3D" id="2.60.40.10">
    <property type="entry name" value="Immunoglobulins"/>
    <property type="match status" value="5"/>
</dbReference>
<feature type="chain" id="PRO_5016662318" evidence="5">
    <location>
        <begin position="28"/>
        <end position="5183"/>
    </location>
</feature>
<dbReference type="PROSITE" id="PS50853">
    <property type="entry name" value="FN3"/>
    <property type="match status" value="3"/>
</dbReference>
<comment type="caution">
    <text evidence="7">The sequence shown here is derived from an EMBL/GenBank/DDBJ whole genome shotgun (WGS) entry which is preliminary data.</text>
</comment>
<proteinExistence type="predicted"/>